<dbReference type="PRINTS" id="PR00791">
    <property type="entry name" value="PEPDIPTASEA"/>
</dbReference>
<keyword evidence="13" id="KW-0378">Hydrolase</keyword>
<protein>
    <recommendedName>
        <fullName evidence="13">Angiotensin-converting enzyme</fullName>
        <ecNumber evidence="13">3.4.-.-</ecNumber>
    </recommendedName>
</protein>
<feature type="binding site" evidence="8">
    <location>
        <position position="406"/>
    </location>
    <ligand>
        <name>Zn(2+)</name>
        <dbReference type="ChEBI" id="CHEBI:29105"/>
        <label>1</label>
        <note>catalytic</note>
    </ligand>
</feature>
<keyword evidence="3 9" id="KW-1015">Disulfide bond</keyword>
<comment type="caution">
    <text evidence="12">Lacks conserved residue(s) required for the propagation of feature annotation.</text>
</comment>
<feature type="binding site" evidence="11">
    <location>
        <position position="431"/>
    </location>
    <ligand>
        <name>Zn(2+)</name>
        <dbReference type="ChEBI" id="CHEBI:29105"/>
        <label>2</label>
        <note>catalytic</note>
    </ligand>
</feature>
<dbReference type="InterPro" id="IPR001548">
    <property type="entry name" value="Peptidase_M2"/>
</dbReference>
<feature type="binding site" evidence="8">
    <location>
        <position position="402"/>
    </location>
    <ligand>
        <name>Zn(2+)</name>
        <dbReference type="ChEBI" id="CHEBI:29105"/>
        <label>1</label>
        <note>catalytic</note>
    </ligand>
</feature>
<evidence type="ECO:0000256" key="10">
    <source>
        <dbReference type="PIRSR" id="PIRSR601548-5"/>
    </source>
</evidence>
<feature type="disulfide bond" evidence="9 12">
    <location>
        <begin position="371"/>
        <end position="389"/>
    </location>
</feature>
<comment type="cofactor">
    <cofactor evidence="13">
        <name>Zn(2+)</name>
        <dbReference type="ChEBI" id="CHEBI:29105"/>
    </cofactor>
    <text evidence="13">Binds 1 zinc ion per subunit.</text>
</comment>
<evidence type="ECO:0000256" key="12">
    <source>
        <dbReference type="PROSITE-ProRule" id="PRU01355"/>
    </source>
</evidence>
<keyword evidence="13" id="KW-0482">Metalloprotease</keyword>
<evidence type="ECO:0000256" key="14">
    <source>
        <dbReference type="SAM" id="SignalP"/>
    </source>
</evidence>
<feature type="glycosylation site" description="N-linked (GlcNAc...) asparagine" evidence="10">
    <location>
        <position position="122"/>
    </location>
</feature>
<dbReference type="OrthoDB" id="10029630at2759"/>
<evidence type="ECO:0000256" key="13">
    <source>
        <dbReference type="RuleBase" id="RU361144"/>
    </source>
</evidence>
<feature type="active site" description="Proton donor 2" evidence="6">
    <location>
        <position position="533"/>
    </location>
</feature>
<comment type="similarity">
    <text evidence="1 12 13">Belongs to the peptidase M2 family.</text>
</comment>
<feature type="binding site" evidence="11">
    <location>
        <position position="402"/>
    </location>
    <ligand>
        <name>Zn(2+)</name>
        <dbReference type="ChEBI" id="CHEBI:29105"/>
        <label>2</label>
        <note>catalytic</note>
    </ligand>
</feature>
<evidence type="ECO:0000313" key="16">
    <source>
        <dbReference type="EMBL" id="CAF3861012.1"/>
    </source>
</evidence>
<sequence>MATVILYYLSYVLFLLLCECNGNLFEDKRRELLNYILSEHFQYSLSMHTKLIYDTGDDLSETNGEIDIELLNSLNQIDIHNMPIIDDYSNNEQALEWLNWYTKIIERYNQISAVLSWNFLTNITKENEQRQTQQELITTLGTVIKDDRIIEKVSVLHSKMENIYSTSTVCEIINPKQCHPLAPDLEELMHVEKDYDTLLWAWKGWHDKCGNQIRPLYLEYIDLLTKNIQENGFTDLAQNWIDDYEMDHGFEEMLDKLLQDILPLYTQIHAYVRGKLCQKYPKKFDCNGLIPAHLLGNMWAQQWNDRLDDVLPYPETPLANMTKILLEKKVTIQEMYLISENFFTSIGMSAMTKKFWTKSMFKKPKDRSVLCHASASDMANTDDYRVKICTEINDDNFYTVHHEMGHIEYFMAYDKVQPIVYREGANSAFHEAIGDTIGMFVLSPTHLIKLDFISEDIINEKYEMNFLMRMALQKVAFLPFAYVMDKFRFALFRNEIDRSKLNRVWWNMRLKYGGLMPPVARSEENFDPGAKYHVVSNVPYTRYFLAHILQFQFHRSLCQIGGQNELPLHLCDIYQQKHVGTRFRQMLDMGNSRHWSYILKTLTGESTFTSEAILDYFQPLHKWIKQENIRQGYPVGW</sequence>
<evidence type="ECO:0000313" key="15">
    <source>
        <dbReference type="EMBL" id="CAF1095659.1"/>
    </source>
</evidence>
<keyword evidence="8 13" id="KW-0479">Metal-binding</keyword>
<evidence type="ECO:0000256" key="1">
    <source>
        <dbReference type="ARBA" id="ARBA00008139"/>
    </source>
</evidence>
<evidence type="ECO:0000256" key="11">
    <source>
        <dbReference type="PIRSR" id="PIRSR601548-8"/>
    </source>
</evidence>
<feature type="disulfide bond" evidence="9">
    <location>
        <begin position="558"/>
        <end position="571"/>
    </location>
</feature>
<dbReference type="PROSITE" id="PS52011">
    <property type="entry name" value="PEPTIDASE_M2"/>
    <property type="match status" value="1"/>
</dbReference>
<feature type="binding site" evidence="7">
    <location>
        <position position="542"/>
    </location>
    <ligand>
        <name>chloride</name>
        <dbReference type="ChEBI" id="CHEBI:17996"/>
        <label>1</label>
    </ligand>
</feature>
<evidence type="ECO:0000256" key="8">
    <source>
        <dbReference type="PIRSR" id="PIRSR601548-3"/>
    </source>
</evidence>
<dbReference type="EMBL" id="CAJNOQ010005353">
    <property type="protein sequence ID" value="CAF1095659.1"/>
    <property type="molecule type" value="Genomic_DNA"/>
</dbReference>
<evidence type="ECO:0000256" key="6">
    <source>
        <dbReference type="PIRSR" id="PIRSR601548-11"/>
    </source>
</evidence>
<feature type="binding site" evidence="8">
    <location>
        <position position="431"/>
    </location>
    <ligand>
        <name>Zn(2+)</name>
        <dbReference type="ChEBI" id="CHEBI:29105"/>
        <label>1</label>
        <note>catalytic</note>
    </ligand>
</feature>
<dbReference type="Proteomes" id="UP000663829">
    <property type="component" value="Unassembled WGS sequence"/>
</dbReference>
<evidence type="ECO:0000256" key="5">
    <source>
        <dbReference type="PIRSR" id="PIRSR601548-1"/>
    </source>
</evidence>
<dbReference type="GO" id="GO:0005886">
    <property type="term" value="C:plasma membrane"/>
    <property type="evidence" value="ECO:0007669"/>
    <property type="project" value="TreeGrafter"/>
</dbReference>
<dbReference type="GO" id="GO:0008241">
    <property type="term" value="F:peptidyl-dipeptidase activity"/>
    <property type="evidence" value="ECO:0007669"/>
    <property type="project" value="InterPro"/>
</dbReference>
<feature type="disulfide bond" evidence="9 12">
    <location>
        <begin position="170"/>
        <end position="178"/>
    </location>
</feature>
<dbReference type="EC" id="3.4.-.-" evidence="13"/>
<evidence type="ECO:0000256" key="2">
    <source>
        <dbReference type="ARBA" id="ARBA00022729"/>
    </source>
</evidence>
<evidence type="ECO:0000256" key="7">
    <source>
        <dbReference type="PIRSR" id="PIRSR601548-2"/>
    </source>
</evidence>
<dbReference type="Pfam" id="PF01401">
    <property type="entry name" value="Peptidase_M2"/>
    <property type="match status" value="1"/>
</dbReference>
<proteinExistence type="inferred from homology"/>
<keyword evidence="17" id="KW-1185">Reference proteome</keyword>
<dbReference type="SUPFAM" id="SSF55486">
    <property type="entry name" value="Metalloproteases ('zincins'), catalytic domain"/>
    <property type="match status" value="1"/>
</dbReference>
<dbReference type="PANTHER" id="PTHR10514">
    <property type="entry name" value="ANGIOTENSIN-CONVERTING ENZYME"/>
    <property type="match status" value="1"/>
</dbReference>
<gene>
    <name evidence="15" type="ORF">GPM918_LOCUS18491</name>
    <name evidence="16" type="ORF">SRO942_LOCUS18488</name>
</gene>
<keyword evidence="4 10" id="KW-0325">Glycoprotein</keyword>
<comment type="caution">
    <text evidence="15">The sequence shown here is derived from an EMBL/GenBank/DDBJ whole genome shotgun (WGS) entry which is preliminary data.</text>
</comment>
<evidence type="ECO:0000256" key="3">
    <source>
        <dbReference type="ARBA" id="ARBA00023157"/>
    </source>
</evidence>
<dbReference type="Gene3D" id="1.10.1370.30">
    <property type="match status" value="1"/>
</dbReference>
<feature type="active site" description="Proton acceptor 1" evidence="5">
    <location>
        <position position="403"/>
    </location>
</feature>
<dbReference type="AlphaFoldDB" id="A0A814NVY5"/>
<feature type="active site" description="Proton donor 1" evidence="5">
    <location>
        <position position="533"/>
    </location>
</feature>
<name>A0A814NVY5_9BILA</name>
<dbReference type="EMBL" id="CAJOBC010005353">
    <property type="protein sequence ID" value="CAF3861012.1"/>
    <property type="molecule type" value="Genomic_DNA"/>
</dbReference>
<dbReference type="GO" id="GO:0008237">
    <property type="term" value="F:metallopeptidase activity"/>
    <property type="evidence" value="ECO:0007669"/>
    <property type="project" value="UniProtKB-KW"/>
</dbReference>
<dbReference type="Proteomes" id="UP000681722">
    <property type="component" value="Unassembled WGS sequence"/>
</dbReference>
<dbReference type="GO" id="GO:0046872">
    <property type="term" value="F:metal ion binding"/>
    <property type="evidence" value="ECO:0007669"/>
    <property type="project" value="UniProtKB-KW"/>
</dbReference>
<accession>A0A814NVY5</accession>
<organism evidence="15 17">
    <name type="scientific">Didymodactylos carnosus</name>
    <dbReference type="NCBI Taxonomy" id="1234261"/>
    <lineage>
        <taxon>Eukaryota</taxon>
        <taxon>Metazoa</taxon>
        <taxon>Spiralia</taxon>
        <taxon>Gnathifera</taxon>
        <taxon>Rotifera</taxon>
        <taxon>Eurotatoria</taxon>
        <taxon>Bdelloidea</taxon>
        <taxon>Philodinida</taxon>
        <taxon>Philodinidae</taxon>
        <taxon>Didymodactylos</taxon>
    </lineage>
</organism>
<feature type="binding site" evidence="7">
    <location>
        <position position="244"/>
    </location>
    <ligand>
        <name>chloride</name>
        <dbReference type="ChEBI" id="CHEBI:17996"/>
        <label>1</label>
    </ligand>
</feature>
<dbReference type="GO" id="GO:0004180">
    <property type="term" value="F:carboxypeptidase activity"/>
    <property type="evidence" value="ECO:0007669"/>
    <property type="project" value="UniProtKB-KW"/>
</dbReference>
<dbReference type="GO" id="GO:0006508">
    <property type="term" value="P:proteolysis"/>
    <property type="evidence" value="ECO:0007669"/>
    <property type="project" value="UniProtKB-KW"/>
</dbReference>
<dbReference type="PANTHER" id="PTHR10514:SF27">
    <property type="entry name" value="ANGIOTENSIN-CONVERTING ENZYME"/>
    <property type="match status" value="1"/>
</dbReference>
<keyword evidence="8 13" id="KW-0862">Zinc</keyword>
<feature type="chain" id="PRO_5044131967" description="Angiotensin-converting enzyme" evidence="14">
    <location>
        <begin position="23"/>
        <end position="637"/>
    </location>
</feature>
<reference evidence="15" key="1">
    <citation type="submission" date="2021-02" db="EMBL/GenBank/DDBJ databases">
        <authorList>
            <person name="Nowell W R."/>
        </authorList>
    </citation>
    <scope>NUCLEOTIDE SEQUENCE</scope>
</reference>
<dbReference type="CDD" id="cd06461">
    <property type="entry name" value="M2_ACE"/>
    <property type="match status" value="1"/>
</dbReference>
<evidence type="ECO:0000256" key="9">
    <source>
        <dbReference type="PIRSR" id="PIRSR601548-4"/>
    </source>
</evidence>
<keyword evidence="13" id="KW-0645">Protease</keyword>
<evidence type="ECO:0000256" key="4">
    <source>
        <dbReference type="ARBA" id="ARBA00023180"/>
    </source>
</evidence>
<feature type="active site" description="Proton acceptor 2" evidence="6">
    <location>
        <position position="403"/>
    </location>
</feature>
<feature type="signal peptide" evidence="14">
    <location>
        <begin position="1"/>
        <end position="22"/>
    </location>
</feature>
<keyword evidence="13" id="KW-0121">Carboxypeptidase</keyword>
<feature type="binding site" evidence="11">
    <location>
        <position position="406"/>
    </location>
    <ligand>
        <name>Zn(2+)</name>
        <dbReference type="ChEBI" id="CHEBI:29105"/>
        <label>2</label>
        <note>catalytic</note>
    </ligand>
</feature>
<evidence type="ECO:0000313" key="17">
    <source>
        <dbReference type="Proteomes" id="UP000663829"/>
    </source>
</evidence>
<keyword evidence="2 14" id="KW-0732">Signal</keyword>